<keyword evidence="2" id="KW-1185">Reference proteome</keyword>
<protein>
    <submittedName>
        <fullName evidence="1">Uncharacterized protein</fullName>
    </submittedName>
</protein>
<dbReference type="AlphaFoldDB" id="A0A238BZL7"/>
<accession>A0A238BZL7</accession>
<dbReference type="Proteomes" id="UP000242913">
    <property type="component" value="Unassembled WGS sequence"/>
</dbReference>
<reference evidence="1 2" key="1">
    <citation type="submission" date="2015-12" db="EMBL/GenBank/DDBJ databases">
        <title>Draft genome of the nematode, Onchocerca flexuosa.</title>
        <authorList>
            <person name="Mitreva M."/>
        </authorList>
    </citation>
    <scope>NUCLEOTIDE SEQUENCE [LARGE SCALE GENOMIC DNA]</scope>
    <source>
        <strain evidence="1">Red Deer</strain>
    </source>
</reference>
<name>A0A238BZL7_9BILA</name>
<dbReference type="EMBL" id="KZ269985">
    <property type="protein sequence ID" value="OZC10659.1"/>
    <property type="molecule type" value="Genomic_DNA"/>
</dbReference>
<gene>
    <name evidence="1" type="ORF">X798_02408</name>
</gene>
<proteinExistence type="predicted"/>
<evidence type="ECO:0000313" key="1">
    <source>
        <dbReference type="EMBL" id="OZC10659.1"/>
    </source>
</evidence>
<organism evidence="1 2">
    <name type="scientific">Onchocerca flexuosa</name>
    <dbReference type="NCBI Taxonomy" id="387005"/>
    <lineage>
        <taxon>Eukaryota</taxon>
        <taxon>Metazoa</taxon>
        <taxon>Ecdysozoa</taxon>
        <taxon>Nematoda</taxon>
        <taxon>Chromadorea</taxon>
        <taxon>Rhabditida</taxon>
        <taxon>Spirurina</taxon>
        <taxon>Spiruromorpha</taxon>
        <taxon>Filarioidea</taxon>
        <taxon>Onchocercidae</taxon>
        <taxon>Onchocerca</taxon>
    </lineage>
</organism>
<sequence>MMSDNSEWQPFGHIDVVQLVICRSLDWINNYSQLPPLRAIVLSVQLSLQIKDAPPHCFIIRNTSNYFVMCVETIRSDHKRLQI</sequence>
<evidence type="ECO:0000313" key="2">
    <source>
        <dbReference type="Proteomes" id="UP000242913"/>
    </source>
</evidence>